<evidence type="ECO:0000256" key="1">
    <source>
        <dbReference type="ARBA" id="ARBA00007401"/>
    </source>
</evidence>
<accession>A0A5C5YYU8</accession>
<dbReference type="RefSeq" id="WP_146395000.1">
    <property type="nucleotide sequence ID" value="NZ_SJPJ01000001.1"/>
</dbReference>
<comment type="caution">
    <text evidence="5">The sequence shown here is derived from an EMBL/GenBank/DDBJ whole genome shotgun (WGS) entry which is preliminary data.</text>
</comment>
<dbReference type="PANTHER" id="PTHR22901:SF0">
    <property type="entry name" value="SIALATE O-ACETYLESTERASE"/>
    <property type="match status" value="1"/>
</dbReference>
<sequence length="656" mass="71855">MPPLCTRLRSVCFLTVSLIAATLPNLVIAQDRSVLHSLFTDHMVLQRDAQTPIWGWVEPNQTVTVSIAEKTAKATADAEGHWSTKIEPLSAGGPHTLKVVASGNGESSSQSISDVLVGDVWICSGQSNMEWPLAASNHAEAEIAKANIPELRLFTVPKRIAGQPVETTKSTWKVCTPSNVPRFSAVGYFFGRDLHQQLNVPIGLIHTSWGGTVAEAWTSEEGLRKMHDFDASLESLKQSVALGNLSDKKHREAIQKWWQENDPGSAANWQNANTETDQWKTAQLPAEFEQYGVSRFDGVVWFQKAVELPKSINGETASISLGSIDDQDTTWINGQWVGENDQWNVDRNYKIPAGILKEGRNVITIRVLDTGGEGGFFGQPEAMSLAIDGNERVSLAGDWKIHQGPAVSQMKPIPQRLHQNPNVVTVLYNGMIAPLVPYAIKGAIWYQGESNAGRAAQYRELLPTMIGDWRNRFEVGKFPFLIVQLANFMAVQQQPVEPGWADLREAQSMTAKNDDKVGLAVAIDIGEANDIHPRNKQDVGHRLMLAALGIGYDQKIVYSGPEFDSVEYRDGQALVKFKHVGAGLVAKGDKLKGFAIAGDDKTFVWADAAVSGDTVIVSSPGVTKPTAVRYNWANNPIGNFYNAEGLPAIPFRTDVE</sequence>
<dbReference type="Pfam" id="PF02837">
    <property type="entry name" value="Glyco_hydro_2_N"/>
    <property type="match status" value="1"/>
</dbReference>
<dbReference type="Proteomes" id="UP000315010">
    <property type="component" value="Unassembled WGS sequence"/>
</dbReference>
<evidence type="ECO:0000259" key="4">
    <source>
        <dbReference type="Pfam" id="PF03629"/>
    </source>
</evidence>
<comment type="similarity">
    <text evidence="1">Belongs to the glycosyl hydrolase 2 family.</text>
</comment>
<dbReference type="SUPFAM" id="SSF49785">
    <property type="entry name" value="Galactose-binding domain-like"/>
    <property type="match status" value="1"/>
</dbReference>
<dbReference type="InterPro" id="IPR005181">
    <property type="entry name" value="SASA"/>
</dbReference>
<dbReference type="InterPro" id="IPR008979">
    <property type="entry name" value="Galactose-bd-like_sf"/>
</dbReference>
<evidence type="ECO:0000313" key="5">
    <source>
        <dbReference type="EMBL" id="TWT79876.1"/>
    </source>
</evidence>
<dbReference type="SUPFAM" id="SSF52266">
    <property type="entry name" value="SGNH hydrolase"/>
    <property type="match status" value="1"/>
</dbReference>
<dbReference type="GO" id="GO:0005975">
    <property type="term" value="P:carbohydrate metabolic process"/>
    <property type="evidence" value="ECO:0007669"/>
    <property type="project" value="InterPro"/>
</dbReference>
<dbReference type="Pfam" id="PF03629">
    <property type="entry name" value="SASA"/>
    <property type="match status" value="2"/>
</dbReference>
<organism evidence="5 6">
    <name type="scientific">Novipirellula herctigrandis</name>
    <dbReference type="NCBI Taxonomy" id="2527986"/>
    <lineage>
        <taxon>Bacteria</taxon>
        <taxon>Pseudomonadati</taxon>
        <taxon>Planctomycetota</taxon>
        <taxon>Planctomycetia</taxon>
        <taxon>Pirellulales</taxon>
        <taxon>Pirellulaceae</taxon>
        <taxon>Novipirellula</taxon>
    </lineage>
</organism>
<evidence type="ECO:0000259" key="3">
    <source>
        <dbReference type="Pfam" id="PF02837"/>
    </source>
</evidence>
<dbReference type="PANTHER" id="PTHR22901">
    <property type="entry name" value="SIALATE O-ACETYLESTERASE"/>
    <property type="match status" value="1"/>
</dbReference>
<keyword evidence="2 5" id="KW-0378">Hydrolase</keyword>
<dbReference type="EMBL" id="SJPJ01000001">
    <property type="protein sequence ID" value="TWT79876.1"/>
    <property type="molecule type" value="Genomic_DNA"/>
</dbReference>
<dbReference type="InterPro" id="IPR006104">
    <property type="entry name" value="Glyco_hydro_2_N"/>
</dbReference>
<name>A0A5C5YYU8_9BACT</name>
<gene>
    <name evidence="5" type="ORF">CA13_12830</name>
</gene>
<keyword evidence="6" id="KW-1185">Reference proteome</keyword>
<proteinExistence type="inferred from homology"/>
<evidence type="ECO:0000256" key="2">
    <source>
        <dbReference type="ARBA" id="ARBA00022801"/>
    </source>
</evidence>
<feature type="domain" description="Sialate O-acetylesterase" evidence="4">
    <location>
        <begin position="439"/>
        <end position="534"/>
    </location>
</feature>
<dbReference type="GO" id="GO:0001681">
    <property type="term" value="F:sialate O-acetylesterase activity"/>
    <property type="evidence" value="ECO:0007669"/>
    <property type="project" value="InterPro"/>
</dbReference>
<reference evidence="5 6" key="1">
    <citation type="submission" date="2019-02" db="EMBL/GenBank/DDBJ databases">
        <title>Deep-cultivation of Planctomycetes and their phenomic and genomic characterization uncovers novel biology.</title>
        <authorList>
            <person name="Wiegand S."/>
            <person name="Jogler M."/>
            <person name="Boedeker C."/>
            <person name="Pinto D."/>
            <person name="Vollmers J."/>
            <person name="Rivas-Marin E."/>
            <person name="Kohn T."/>
            <person name="Peeters S.H."/>
            <person name="Heuer A."/>
            <person name="Rast P."/>
            <person name="Oberbeckmann S."/>
            <person name="Bunk B."/>
            <person name="Jeske O."/>
            <person name="Meyerdierks A."/>
            <person name="Storesund J.E."/>
            <person name="Kallscheuer N."/>
            <person name="Luecker S."/>
            <person name="Lage O.M."/>
            <person name="Pohl T."/>
            <person name="Merkel B.J."/>
            <person name="Hornburger P."/>
            <person name="Mueller R.-W."/>
            <person name="Bruemmer F."/>
            <person name="Labrenz M."/>
            <person name="Spormann A.M."/>
            <person name="Op Den Camp H."/>
            <person name="Overmann J."/>
            <person name="Amann R."/>
            <person name="Jetten M.S.M."/>
            <person name="Mascher T."/>
            <person name="Medema M.H."/>
            <person name="Devos D.P."/>
            <person name="Kaster A.-K."/>
            <person name="Ovreas L."/>
            <person name="Rohde M."/>
            <person name="Galperin M.Y."/>
            <person name="Jogler C."/>
        </authorList>
    </citation>
    <scope>NUCLEOTIDE SEQUENCE [LARGE SCALE GENOMIC DNA]</scope>
    <source>
        <strain evidence="5 6">CA13</strain>
    </source>
</reference>
<feature type="domain" description="Sialate O-acetylesterase" evidence="4">
    <location>
        <begin position="118"/>
        <end position="239"/>
    </location>
</feature>
<dbReference type="InterPro" id="IPR013783">
    <property type="entry name" value="Ig-like_fold"/>
</dbReference>
<dbReference type="OrthoDB" id="9795554at2"/>
<evidence type="ECO:0000313" key="6">
    <source>
        <dbReference type="Proteomes" id="UP000315010"/>
    </source>
</evidence>
<dbReference type="Gene3D" id="3.40.50.1110">
    <property type="entry name" value="SGNH hydrolase"/>
    <property type="match status" value="2"/>
</dbReference>
<dbReference type="InterPro" id="IPR036514">
    <property type="entry name" value="SGNH_hydro_sf"/>
</dbReference>
<protein>
    <submittedName>
        <fullName evidence="5">Glycosyl hydrolases family 2, sugar binding domain</fullName>
    </submittedName>
</protein>
<dbReference type="Gene3D" id="2.60.40.10">
    <property type="entry name" value="Immunoglobulins"/>
    <property type="match status" value="1"/>
</dbReference>
<dbReference type="InterPro" id="IPR039329">
    <property type="entry name" value="SIAE"/>
</dbReference>
<feature type="domain" description="Glycosyl hydrolases family 2 sugar binding" evidence="3">
    <location>
        <begin position="255"/>
        <end position="369"/>
    </location>
</feature>
<dbReference type="AlphaFoldDB" id="A0A5C5YYU8"/>
<dbReference type="GO" id="GO:0004553">
    <property type="term" value="F:hydrolase activity, hydrolyzing O-glycosyl compounds"/>
    <property type="evidence" value="ECO:0007669"/>
    <property type="project" value="InterPro"/>
</dbReference>